<evidence type="ECO:0000259" key="2">
    <source>
        <dbReference type="Pfam" id="PF15702"/>
    </source>
</evidence>
<reference evidence="4" key="2">
    <citation type="submission" date="2025-09" db="UniProtKB">
        <authorList>
            <consortium name="Ensembl"/>
        </authorList>
    </citation>
    <scope>IDENTIFICATION</scope>
</reference>
<feature type="compositionally biased region" description="Basic and acidic residues" evidence="1">
    <location>
        <begin position="754"/>
        <end position="764"/>
    </location>
</feature>
<feature type="region of interest" description="Disordered" evidence="1">
    <location>
        <begin position="754"/>
        <end position="780"/>
    </location>
</feature>
<keyword evidence="5" id="KW-1185">Reference proteome</keyword>
<dbReference type="InterPro" id="IPR046822">
    <property type="entry name" value="HPS6_C"/>
</dbReference>
<sequence>MARSELEPLSDFGDFTRGKELTEILKLTCNLSNVRLSPDGRHIHVILRKPKVGLVTFDKYERLQLAQNQKKLDLRSTRTVPIVDVVYLDYNKISSSSRETATVAVIYEDGKAEFWRFQECKAGWHLLQTSDLCNSPRARVVSVCACPNLIIWCEERPPSESSPALSSTRNKLRYCVCRRDFEVEEAGAVSLGGVKIALHNNPKFSVVSSGDCVHLLPDLKVKPLLSISKFFLSWSPRHDSFTVSATCQNTPLKKLSAKESDFKRLVPDYLGYLSTLDPPEIFDFSPTGCGGLLLLLSTGWVCFLQKDGVLRQVFKLEDNCLVKFGTHTSLCMYQDTLALLIGQNLRLIDVNCGRELDKLTLKREGILFVNRAEKWSPHLLTETGLFMLLNKETDSNKVKPCGFSTTESIDPGALLVESVFEEACKYYQQRSLSSTQLTVDKLKKGGRFQAPISLASILRSYLLRQKGAELKCLVTLEEVKGSLVRGSAKEVEAVCETLVEKEVARLLSSSELEQEALLYLNSIFSTFPSQAWRAAQAALQLHYNGECSLSSRASADVWKTVLTKPTSSTPLANLPVFELLCHSVFHFQPSWLPTFLELAQQQQGSTGLGLSLASSSWGFSSARGGEGGENNVPLYKRALCVLSSLSIERAQQQDLEVELLLVSGRPNAILQALRILMATQQWEKVTQVAQKFCKQSPLLNKEIFTTLLCEVAHHRDLDPYLDLLWVLCPEDLTVTTILNLVLKNLPSPNINHRAAETSAEKSPSEGDQAEPALRRHPPVAVVPPRPHLPATLGLCSLFFMTF</sequence>
<dbReference type="InterPro" id="IPR046823">
    <property type="entry name" value="HPS6_N"/>
</dbReference>
<proteinExistence type="predicted"/>
<reference evidence="4" key="1">
    <citation type="submission" date="2025-08" db="UniProtKB">
        <authorList>
            <consortium name="Ensembl"/>
        </authorList>
    </citation>
    <scope>IDENTIFICATION</scope>
</reference>
<protein>
    <submittedName>
        <fullName evidence="4">HPS6 biosis of lysosomal organelles complex 2 subunit 3</fullName>
    </submittedName>
</protein>
<evidence type="ECO:0000313" key="4">
    <source>
        <dbReference type="Ensembl" id="ENSLBEP00000020893.1"/>
    </source>
</evidence>
<dbReference type="Proteomes" id="UP000261660">
    <property type="component" value="Unplaced"/>
</dbReference>
<dbReference type="GO" id="GO:0005765">
    <property type="term" value="C:lysosomal membrane"/>
    <property type="evidence" value="ECO:0007669"/>
    <property type="project" value="TreeGrafter"/>
</dbReference>
<feature type="domain" description="BLOC-2 complex member HPS6 N-terminal" evidence="2">
    <location>
        <begin position="4"/>
        <end position="388"/>
    </location>
</feature>
<dbReference type="InterPro" id="IPR017218">
    <property type="entry name" value="BLOC-2_complex_Hps6_subunit"/>
</dbReference>
<dbReference type="PANTHER" id="PTHR14696">
    <property type="entry name" value="HERMANSKY-PUDLAK SYNDROME 6 PROTEIN"/>
    <property type="match status" value="1"/>
</dbReference>
<dbReference type="GO" id="GO:0032418">
    <property type="term" value="P:lysosome localization"/>
    <property type="evidence" value="ECO:0007669"/>
    <property type="project" value="TreeGrafter"/>
</dbReference>
<accession>A0A3Q3FPN7</accession>
<dbReference type="Ensembl" id="ENSLBET00000022021.1">
    <property type="protein sequence ID" value="ENSLBEP00000020893.1"/>
    <property type="gene ID" value="ENSLBEG00000016063.1"/>
</dbReference>
<organism evidence="4 5">
    <name type="scientific">Labrus bergylta</name>
    <name type="common">ballan wrasse</name>
    <dbReference type="NCBI Taxonomy" id="56723"/>
    <lineage>
        <taxon>Eukaryota</taxon>
        <taxon>Metazoa</taxon>
        <taxon>Chordata</taxon>
        <taxon>Craniata</taxon>
        <taxon>Vertebrata</taxon>
        <taxon>Euteleostomi</taxon>
        <taxon>Actinopterygii</taxon>
        <taxon>Neopterygii</taxon>
        <taxon>Teleostei</taxon>
        <taxon>Neoteleostei</taxon>
        <taxon>Acanthomorphata</taxon>
        <taxon>Eupercaria</taxon>
        <taxon>Labriformes</taxon>
        <taxon>Labridae</taxon>
        <taxon>Labrus</taxon>
    </lineage>
</organism>
<dbReference type="InParanoid" id="A0A3Q3FPN7"/>
<dbReference type="GeneTree" id="ENSGT00390000001546"/>
<dbReference type="PANTHER" id="PTHR14696:SF2">
    <property type="entry name" value="BLOC-2 COMPLEX MEMBER HPS6"/>
    <property type="match status" value="1"/>
</dbReference>
<feature type="domain" description="BLOC-2 complex member HPS6 C-terminal" evidence="3">
    <location>
        <begin position="417"/>
        <end position="749"/>
    </location>
</feature>
<dbReference type="Pfam" id="PF20468">
    <property type="entry name" value="HPS6_C"/>
    <property type="match status" value="1"/>
</dbReference>
<evidence type="ECO:0000313" key="5">
    <source>
        <dbReference type="Proteomes" id="UP000261660"/>
    </source>
</evidence>
<evidence type="ECO:0000256" key="1">
    <source>
        <dbReference type="SAM" id="MobiDB-lite"/>
    </source>
</evidence>
<name>A0A3Q3FPN7_9LABR</name>
<dbReference type="Pfam" id="PF15702">
    <property type="entry name" value="HPS6"/>
    <property type="match status" value="1"/>
</dbReference>
<dbReference type="STRING" id="56723.ENSLBEP00000020893"/>
<dbReference type="AlphaFoldDB" id="A0A3Q3FPN7"/>
<evidence type="ECO:0000259" key="3">
    <source>
        <dbReference type="Pfam" id="PF20468"/>
    </source>
</evidence>
<dbReference type="GO" id="GO:0072657">
    <property type="term" value="P:protein localization to membrane"/>
    <property type="evidence" value="ECO:0007669"/>
    <property type="project" value="TreeGrafter"/>
</dbReference>
<dbReference type="GO" id="GO:0031084">
    <property type="term" value="C:BLOC-2 complex"/>
    <property type="evidence" value="ECO:0007669"/>
    <property type="project" value="TreeGrafter"/>
</dbReference>